<dbReference type="InterPro" id="IPR042264">
    <property type="entry name" value="DPH1/DPH2_2"/>
</dbReference>
<dbReference type="InParanoid" id="H2Z3Y6"/>
<evidence type="ECO:0000256" key="4">
    <source>
        <dbReference type="ARBA" id="ARBA00021915"/>
    </source>
</evidence>
<accession>H2Z3Y6</accession>
<organism evidence="12 13">
    <name type="scientific">Ciona savignyi</name>
    <name type="common">Pacific transparent sea squirt</name>
    <dbReference type="NCBI Taxonomy" id="51511"/>
    <lineage>
        <taxon>Eukaryota</taxon>
        <taxon>Metazoa</taxon>
        <taxon>Chordata</taxon>
        <taxon>Tunicata</taxon>
        <taxon>Ascidiacea</taxon>
        <taxon>Phlebobranchia</taxon>
        <taxon>Cionidae</taxon>
        <taxon>Ciona</taxon>
    </lineage>
</organism>
<proteinExistence type="inferred from homology"/>
<dbReference type="GO" id="GO:0090560">
    <property type="term" value="F:2-(3-amino-3-carboxypropyl)histidine synthase activity"/>
    <property type="evidence" value="ECO:0007669"/>
    <property type="project" value="UniProtKB-UniRule"/>
</dbReference>
<dbReference type="Proteomes" id="UP000007875">
    <property type="component" value="Unassembled WGS sequence"/>
</dbReference>
<dbReference type="FunFam" id="3.40.50.11850:FF:000001">
    <property type="entry name" value="2-(3-amino-3-carboxypropyl)histidine synthase subunit 1"/>
    <property type="match status" value="1"/>
</dbReference>
<reference evidence="12" key="3">
    <citation type="submission" date="2025-09" db="UniProtKB">
        <authorList>
            <consortium name="Ensembl"/>
        </authorList>
    </citation>
    <scope>IDENTIFICATION</scope>
</reference>
<reference evidence="13" key="1">
    <citation type="submission" date="2003-08" db="EMBL/GenBank/DDBJ databases">
        <authorList>
            <person name="Birren B."/>
            <person name="Nusbaum C."/>
            <person name="Abebe A."/>
            <person name="Abouelleil A."/>
            <person name="Adekoya E."/>
            <person name="Ait-zahra M."/>
            <person name="Allen N."/>
            <person name="Allen T."/>
            <person name="An P."/>
            <person name="Anderson M."/>
            <person name="Anderson S."/>
            <person name="Arachchi H."/>
            <person name="Armbruster J."/>
            <person name="Bachantsang P."/>
            <person name="Baldwin J."/>
            <person name="Barry A."/>
            <person name="Bayul T."/>
            <person name="Blitshsteyn B."/>
            <person name="Bloom T."/>
            <person name="Blye J."/>
            <person name="Boguslavskiy L."/>
            <person name="Borowsky M."/>
            <person name="Boukhgalter B."/>
            <person name="Brunache A."/>
            <person name="Butler J."/>
            <person name="Calixte N."/>
            <person name="Calvo S."/>
            <person name="Camarata J."/>
            <person name="Campo K."/>
            <person name="Chang J."/>
            <person name="Cheshatsang Y."/>
            <person name="Citroen M."/>
            <person name="Collymore A."/>
            <person name="Considine T."/>
            <person name="Cook A."/>
            <person name="Cooke P."/>
            <person name="Corum B."/>
            <person name="Cuomo C."/>
            <person name="David R."/>
            <person name="Dawoe T."/>
            <person name="Degray S."/>
            <person name="Dodge S."/>
            <person name="Dooley K."/>
            <person name="Dorje P."/>
            <person name="Dorjee K."/>
            <person name="Dorris L."/>
            <person name="Duffey N."/>
            <person name="Dupes A."/>
            <person name="Elkins T."/>
            <person name="Engels R."/>
            <person name="Erickson J."/>
            <person name="Farina A."/>
            <person name="Faro S."/>
            <person name="Ferreira P."/>
            <person name="Fischer H."/>
            <person name="Fitzgerald M."/>
            <person name="Foley K."/>
            <person name="Gage D."/>
            <person name="Galagan J."/>
            <person name="Gearin G."/>
            <person name="Gnerre S."/>
            <person name="Gnirke A."/>
            <person name="Goyette A."/>
            <person name="Graham J."/>
            <person name="Grandbois E."/>
            <person name="Gyaltsen K."/>
            <person name="Hafez N."/>
            <person name="Hagopian D."/>
            <person name="Hagos B."/>
            <person name="Hall J."/>
            <person name="Hatcher B."/>
            <person name="Heller A."/>
            <person name="Higgins H."/>
            <person name="Honan T."/>
            <person name="Horn A."/>
            <person name="Houde N."/>
            <person name="Hughes L."/>
            <person name="Hulme W."/>
            <person name="Husby E."/>
            <person name="Iliev I."/>
            <person name="Jaffe D."/>
            <person name="Jones C."/>
            <person name="Kamal M."/>
            <person name="Kamat A."/>
            <person name="Kamvysselis M."/>
            <person name="Karlsson E."/>
            <person name="Kells C."/>
            <person name="Kieu A."/>
            <person name="Kisner P."/>
            <person name="Kodira C."/>
            <person name="Kulbokas E."/>
            <person name="Labutti K."/>
            <person name="Lama D."/>
            <person name="Landers T."/>
            <person name="Leger J."/>
            <person name="Levine S."/>
            <person name="Lewis D."/>
            <person name="Lewis T."/>
            <person name="Lindblad-toh K."/>
            <person name="Liu X."/>
            <person name="Lokyitsang T."/>
            <person name="Lokyitsang Y."/>
            <person name="Lucien O."/>
            <person name="Lui A."/>
            <person name="Ma L.J."/>
            <person name="Mabbitt R."/>
            <person name="Macdonald J."/>
            <person name="Maclean C."/>
            <person name="Major J."/>
            <person name="Manning J."/>
            <person name="Marabella R."/>
            <person name="Maru K."/>
            <person name="Matthews C."/>
            <person name="Mauceli E."/>
            <person name="Mccarthy M."/>
            <person name="Mcdonough S."/>
            <person name="Mcghee T."/>
            <person name="Meldrim J."/>
            <person name="Meneus L."/>
            <person name="Mesirov J."/>
            <person name="Mihalev A."/>
            <person name="Mihova T."/>
            <person name="Mikkelsen T."/>
            <person name="Mlenga V."/>
            <person name="Moru K."/>
            <person name="Mozes J."/>
            <person name="Mulrain L."/>
            <person name="Munson G."/>
            <person name="Naylor J."/>
            <person name="Newes C."/>
            <person name="Nguyen C."/>
            <person name="Nguyen N."/>
            <person name="Nguyen T."/>
            <person name="Nicol R."/>
            <person name="Nielsen C."/>
            <person name="Nizzari M."/>
            <person name="Norbu C."/>
            <person name="Norbu N."/>
            <person name="O'donnell P."/>
            <person name="Okoawo O."/>
            <person name="O'leary S."/>
            <person name="Omotosho B."/>
            <person name="O'neill K."/>
            <person name="Osman S."/>
            <person name="Parker S."/>
            <person name="Perrin D."/>
            <person name="Phunkhang P."/>
            <person name="Piqani B."/>
            <person name="Purcell S."/>
            <person name="Rachupka T."/>
            <person name="Ramasamy U."/>
            <person name="Rameau R."/>
            <person name="Ray V."/>
            <person name="Raymond C."/>
            <person name="Retta R."/>
            <person name="Richardson S."/>
            <person name="Rise C."/>
            <person name="Rodriguez J."/>
            <person name="Rogers J."/>
            <person name="Rogov P."/>
            <person name="Rutman M."/>
            <person name="Schupbach R."/>
            <person name="Seaman C."/>
            <person name="Settipalli S."/>
            <person name="Sharpe T."/>
            <person name="Sheridan J."/>
            <person name="Sherpa N."/>
            <person name="Shi J."/>
            <person name="Smirnov S."/>
            <person name="Smith C."/>
            <person name="Sougnez C."/>
            <person name="Spencer B."/>
            <person name="Stalker J."/>
            <person name="Stange-thomann N."/>
            <person name="Stavropoulos S."/>
            <person name="Stetson K."/>
            <person name="Stone C."/>
            <person name="Stone S."/>
            <person name="Stubbs M."/>
            <person name="Talamas J."/>
            <person name="Tchuinga P."/>
            <person name="Tenzing P."/>
            <person name="Tesfaye S."/>
            <person name="Theodore J."/>
            <person name="Thoulutsang Y."/>
            <person name="Topham K."/>
            <person name="Towey S."/>
            <person name="Tsamla T."/>
            <person name="Tsomo N."/>
            <person name="Vallee D."/>
            <person name="Vassiliev H."/>
            <person name="Venkataraman V."/>
            <person name="Vinson J."/>
            <person name="Vo A."/>
            <person name="Wade C."/>
            <person name="Wang S."/>
            <person name="Wangchuk T."/>
            <person name="Wangdi T."/>
            <person name="Whittaker C."/>
            <person name="Wilkinson J."/>
            <person name="Wu Y."/>
            <person name="Wyman D."/>
            <person name="Yadav S."/>
            <person name="Yang S."/>
            <person name="Yang X."/>
            <person name="Yeager S."/>
            <person name="Yee E."/>
            <person name="Young G."/>
            <person name="Zainoun J."/>
            <person name="Zembeck L."/>
            <person name="Zimmer A."/>
            <person name="Zody M."/>
            <person name="Lander E."/>
        </authorList>
    </citation>
    <scope>NUCLEOTIDE SEQUENCE [LARGE SCALE GENOMIC DNA]</scope>
</reference>
<evidence type="ECO:0000256" key="1">
    <source>
        <dbReference type="ARBA" id="ARBA00005156"/>
    </source>
</evidence>
<comment type="pathway">
    <text evidence="1 11">Protein modification; peptidyl-diphthamide biosynthesis.</text>
</comment>
<dbReference type="SFLD" id="SFLDG01121">
    <property type="entry name" value="Diphthamide_biosynthesis"/>
    <property type="match status" value="1"/>
</dbReference>
<dbReference type="PANTHER" id="PTHR10762">
    <property type="entry name" value="DIPHTHAMIDE BIOSYNTHESIS PROTEIN"/>
    <property type="match status" value="1"/>
</dbReference>
<evidence type="ECO:0000256" key="3">
    <source>
        <dbReference type="ARBA" id="ARBA00012221"/>
    </source>
</evidence>
<keyword evidence="8" id="KW-0408">Iron</keyword>
<evidence type="ECO:0000256" key="7">
    <source>
        <dbReference type="ARBA" id="ARBA00022723"/>
    </source>
</evidence>
<dbReference type="FunFam" id="3.40.50.11860:FF:000002">
    <property type="entry name" value="2-(3-amino-3-carboxypropyl)histidine synthase subunit 1"/>
    <property type="match status" value="1"/>
</dbReference>
<dbReference type="SFLD" id="SFLDS00032">
    <property type="entry name" value="Radical_SAM_3-amino-3-carboxyp"/>
    <property type="match status" value="1"/>
</dbReference>
<dbReference type="Gene3D" id="3.40.50.11860">
    <property type="entry name" value="Diphthamide synthesis DPH1/DPH2 domain 3"/>
    <property type="match status" value="1"/>
</dbReference>
<dbReference type="Pfam" id="PF01866">
    <property type="entry name" value="Diphthamide_syn"/>
    <property type="match status" value="1"/>
</dbReference>
<keyword evidence="9" id="KW-0411">Iron-sulfur</keyword>
<name>H2Z3Y6_CIOSA</name>
<dbReference type="GO" id="GO:0051539">
    <property type="term" value="F:4 iron, 4 sulfur cluster binding"/>
    <property type="evidence" value="ECO:0007669"/>
    <property type="project" value="UniProtKB-UniRule"/>
</dbReference>
<dbReference type="InterPro" id="IPR022428">
    <property type="entry name" value="Dph2_arc"/>
</dbReference>
<dbReference type="GO" id="GO:0017183">
    <property type="term" value="P:protein histidyl modification to diphthamide"/>
    <property type="evidence" value="ECO:0007669"/>
    <property type="project" value="UniProtKB-UniRule"/>
</dbReference>
<dbReference type="InterPro" id="IPR035435">
    <property type="entry name" value="DPH1/DPH2_euk_archaea"/>
</dbReference>
<dbReference type="eggNOG" id="KOG2648">
    <property type="taxonomic scope" value="Eukaryota"/>
</dbReference>
<dbReference type="Gene3D" id="3.40.50.11850">
    <property type="entry name" value="Diphthamide synthesis DPH1/DPH2 domain 2"/>
    <property type="match status" value="1"/>
</dbReference>
<dbReference type="AlphaFoldDB" id="H2Z3Y6"/>
<dbReference type="EC" id="2.5.1.108" evidence="3 11"/>
<dbReference type="NCBIfam" id="TIGR03682">
    <property type="entry name" value="arCOG04112"/>
    <property type="match status" value="1"/>
</dbReference>
<evidence type="ECO:0000256" key="11">
    <source>
        <dbReference type="PIRNR" id="PIRNR004967"/>
    </source>
</evidence>
<evidence type="ECO:0000256" key="10">
    <source>
        <dbReference type="ARBA" id="ARBA00048403"/>
    </source>
</evidence>
<dbReference type="OMA" id="PGQVLGC"/>
<evidence type="ECO:0000256" key="8">
    <source>
        <dbReference type="ARBA" id="ARBA00023004"/>
    </source>
</evidence>
<keyword evidence="7" id="KW-0479">Metal-binding</keyword>
<evidence type="ECO:0000256" key="6">
    <source>
        <dbReference type="ARBA" id="ARBA00022691"/>
    </source>
</evidence>
<dbReference type="PANTHER" id="PTHR10762:SF1">
    <property type="entry name" value="2-(3-AMINO-3-CARBOXYPROPYL)HISTIDINE SYNTHASE SUBUNIT 1"/>
    <property type="match status" value="1"/>
</dbReference>
<dbReference type="PIRSF" id="PIRSF004967">
    <property type="entry name" value="DPH1"/>
    <property type="match status" value="1"/>
</dbReference>
<dbReference type="FunCoup" id="H2Z3Y6">
    <property type="interactions" value="200"/>
</dbReference>
<dbReference type="Ensembl" id="ENSCSAVT00000012441.1">
    <property type="protein sequence ID" value="ENSCSAVP00000012298.1"/>
    <property type="gene ID" value="ENSCSAVG00000007239.1"/>
</dbReference>
<dbReference type="InterPro" id="IPR042263">
    <property type="entry name" value="DPH1/DPH2_1"/>
</dbReference>
<dbReference type="GeneTree" id="ENSGT00940000153694"/>
<dbReference type="FunFam" id="3.40.50.11840:FF:000001">
    <property type="entry name" value="2-(3-amino-3-carboxypropyl)histidine synthase subunit 1"/>
    <property type="match status" value="1"/>
</dbReference>
<dbReference type="NCBIfam" id="TIGR00322">
    <property type="entry name" value="diphth2_R"/>
    <property type="match status" value="1"/>
</dbReference>
<dbReference type="GO" id="GO:0046872">
    <property type="term" value="F:metal ion binding"/>
    <property type="evidence" value="ECO:0007669"/>
    <property type="project" value="UniProtKB-KW"/>
</dbReference>
<dbReference type="HOGENOM" id="CLU_037146_1_1_1"/>
<evidence type="ECO:0000256" key="2">
    <source>
        <dbReference type="ARBA" id="ARBA00010173"/>
    </source>
</evidence>
<evidence type="ECO:0000313" key="12">
    <source>
        <dbReference type="Ensembl" id="ENSCSAVP00000012298.1"/>
    </source>
</evidence>
<keyword evidence="5 11" id="KW-0808">Transferase</keyword>
<comment type="similarity">
    <text evidence="2 11">Belongs to the DPH1/DPH2 family. DPH1 subfamily.</text>
</comment>
<keyword evidence="13" id="KW-1185">Reference proteome</keyword>
<reference evidence="12" key="2">
    <citation type="submission" date="2025-08" db="UniProtKB">
        <authorList>
            <consortium name="Ensembl"/>
        </authorList>
    </citation>
    <scope>IDENTIFICATION</scope>
</reference>
<dbReference type="UniPathway" id="UPA00559"/>
<comment type="cofactor">
    <cofactor evidence="11">
        <name>[4Fe-4S] cluster</name>
        <dbReference type="ChEBI" id="CHEBI:49883"/>
    </cofactor>
    <text evidence="11">Binds 1 [4Fe-4S] cluster per subunit. The cluster is coordinated with 3 cysteines and an exchangeable S-adenosyl-L-methionine.</text>
</comment>
<keyword evidence="11" id="KW-0004">4Fe-4S</keyword>
<evidence type="ECO:0000313" key="13">
    <source>
        <dbReference type="Proteomes" id="UP000007875"/>
    </source>
</evidence>
<dbReference type="Gene3D" id="3.40.50.11840">
    <property type="entry name" value="Diphthamide synthesis DPH1/DPH2 domain 1"/>
    <property type="match status" value="1"/>
</dbReference>
<evidence type="ECO:0000256" key="9">
    <source>
        <dbReference type="ARBA" id="ARBA00023014"/>
    </source>
</evidence>
<dbReference type="InterPro" id="IPR016435">
    <property type="entry name" value="DPH1/DPH2"/>
</dbReference>
<comment type="function">
    <text evidence="11">Catalyzes the first step of diphthamide biosynthesis, a post-translational modification of histidine which occurs in elongation factor 2.</text>
</comment>
<keyword evidence="6 11" id="KW-0949">S-adenosyl-L-methionine</keyword>
<protein>
    <recommendedName>
        <fullName evidence="4 11">2-(3-amino-3-carboxypropyl)histidine synthase subunit 1</fullName>
        <ecNumber evidence="3 11">2.5.1.108</ecNumber>
    </recommendedName>
</protein>
<comment type="catalytic activity">
    <reaction evidence="10 11">
        <text>L-histidyl-[translation elongation factor 2] + S-adenosyl-L-methionine = 2-[(3S)-amino-3-carboxypropyl]-L-histidyl-[translation elongation factor 2] + S-methyl-5'-thioadenosine + H(+)</text>
        <dbReference type="Rhea" id="RHEA:36783"/>
        <dbReference type="Rhea" id="RHEA-COMP:9748"/>
        <dbReference type="Rhea" id="RHEA-COMP:9749"/>
        <dbReference type="ChEBI" id="CHEBI:15378"/>
        <dbReference type="ChEBI" id="CHEBI:17509"/>
        <dbReference type="ChEBI" id="CHEBI:29979"/>
        <dbReference type="ChEBI" id="CHEBI:59789"/>
        <dbReference type="ChEBI" id="CHEBI:73995"/>
        <dbReference type="EC" id="2.5.1.108"/>
    </reaction>
</comment>
<evidence type="ECO:0000256" key="5">
    <source>
        <dbReference type="ARBA" id="ARBA00022679"/>
    </source>
</evidence>
<sequence>PKSRANIANKIPDEILNDTKLQLAVSVLPKNYEFEIYKTVWRIKQSGAKKVALQFPEGLLMFSCIISDIVETFTKAETVIMGDVTYGACCVDDYSARLLDCDFMVHYAHSCLVPISNMPDIKMLYVFVHIKIDNTHFVETIKHNFAKGSKIAVVSTVQFITTLQSSKRELEEDEIEILIPQSKPLSPGEVLGCTSGNVSNMNADALVYLGDGRFHLESIMISNPDLPAYAYNPYDKKFTRESYDHHTMLRTRKSEIDRAAKAQKWGLIMGTLGRQGSIKVVNYLQESIQSAGKSVVTVLLSEIFPSKLQQMSTIDAWVQVACPRLSIDWGTAFVQPLLNPYEASVALNKAEYRKIYPMDFYDNDSLGPWTPNNEAHRPVYVRKSRAKVVNSENK</sequence>
<dbReference type="STRING" id="51511.ENSCSAVP00000012298"/>
<dbReference type="InterPro" id="IPR042265">
    <property type="entry name" value="DPH1/DPH2_3"/>
</dbReference>